<evidence type="ECO:0008006" key="5">
    <source>
        <dbReference type="Google" id="ProtNLM"/>
    </source>
</evidence>
<evidence type="ECO:0000313" key="3">
    <source>
        <dbReference type="EMBL" id="RMI12833.1"/>
    </source>
</evidence>
<gene>
    <name evidence="3" type="ORF">EBM89_06950</name>
</gene>
<organism evidence="3 4">
    <name type="scientific">Cellulomonas triticagri</name>
    <dbReference type="NCBI Taxonomy" id="2483352"/>
    <lineage>
        <taxon>Bacteria</taxon>
        <taxon>Bacillati</taxon>
        <taxon>Actinomycetota</taxon>
        <taxon>Actinomycetes</taxon>
        <taxon>Micrococcales</taxon>
        <taxon>Cellulomonadaceae</taxon>
        <taxon>Cellulomonas</taxon>
    </lineage>
</organism>
<proteinExistence type="predicted"/>
<keyword evidence="4" id="KW-1185">Reference proteome</keyword>
<name>A0A3M2JML3_9CELL</name>
<sequence>MIVLRTAKRPSGGRADPTSAGFVPLSVDLRPASEVAAGRSRAARRTAVFTVAFGLLASGGLMFWVMAEGSDARSERDAVQDEADALVAVRGDFVELVALEDQIDRAQAIESAAMARDVVWSDLVAQAFDALIHVAAISGFEVQPKAGVAVQAVLPGGELTTGADVLGVPGIATMQIEVQTSTLPDAGLWTSALLAIEGFQDVRITSASLAEDGDEPAHYASSVVVTVTPAAQACRWGTESEEAIADEPADGGEPDLEADESGACGA</sequence>
<dbReference type="AlphaFoldDB" id="A0A3M2JML3"/>
<evidence type="ECO:0000256" key="1">
    <source>
        <dbReference type="SAM" id="MobiDB-lite"/>
    </source>
</evidence>
<evidence type="ECO:0000313" key="4">
    <source>
        <dbReference type="Proteomes" id="UP000269289"/>
    </source>
</evidence>
<protein>
    <recommendedName>
        <fullName evidence="5">Fimbrial assembly protein</fullName>
    </recommendedName>
</protein>
<evidence type="ECO:0000256" key="2">
    <source>
        <dbReference type="SAM" id="Phobius"/>
    </source>
</evidence>
<accession>A0A3M2JML3</accession>
<keyword evidence="2" id="KW-0812">Transmembrane</keyword>
<feature type="compositionally biased region" description="Acidic residues" evidence="1">
    <location>
        <begin position="239"/>
        <end position="260"/>
    </location>
</feature>
<keyword evidence="2" id="KW-0472">Membrane</keyword>
<comment type="caution">
    <text evidence="3">The sequence shown here is derived from an EMBL/GenBank/DDBJ whole genome shotgun (WGS) entry which is preliminary data.</text>
</comment>
<keyword evidence="2" id="KW-1133">Transmembrane helix</keyword>
<reference evidence="3 4" key="1">
    <citation type="submission" date="2018-10" db="EMBL/GenBank/DDBJ databases">
        <title>Isolation, diversity and antifungal activity of actinobacteria from wheat.</title>
        <authorList>
            <person name="Han C."/>
        </authorList>
    </citation>
    <scope>NUCLEOTIDE SEQUENCE [LARGE SCALE GENOMIC DNA]</scope>
    <source>
        <strain evidence="3 4">NEAU-YY56</strain>
    </source>
</reference>
<feature type="transmembrane region" description="Helical" evidence="2">
    <location>
        <begin position="47"/>
        <end position="67"/>
    </location>
</feature>
<dbReference type="Proteomes" id="UP000269289">
    <property type="component" value="Unassembled WGS sequence"/>
</dbReference>
<feature type="region of interest" description="Disordered" evidence="1">
    <location>
        <begin position="238"/>
        <end position="266"/>
    </location>
</feature>
<dbReference type="EMBL" id="RFFI01000028">
    <property type="protein sequence ID" value="RMI12833.1"/>
    <property type="molecule type" value="Genomic_DNA"/>
</dbReference>